<comment type="subcellular location">
    <subcellularLocation>
        <location evidence="1">Nucleus</location>
    </subcellularLocation>
</comment>
<organism evidence="4 5">
    <name type="scientific">Nitzschia inconspicua</name>
    <dbReference type="NCBI Taxonomy" id="303405"/>
    <lineage>
        <taxon>Eukaryota</taxon>
        <taxon>Sar</taxon>
        <taxon>Stramenopiles</taxon>
        <taxon>Ochrophyta</taxon>
        <taxon>Bacillariophyta</taxon>
        <taxon>Bacillariophyceae</taxon>
        <taxon>Bacillariophycidae</taxon>
        <taxon>Bacillariales</taxon>
        <taxon>Bacillariaceae</taxon>
        <taxon>Nitzschia</taxon>
    </lineage>
</organism>
<dbReference type="GO" id="GO:0006260">
    <property type="term" value="P:DNA replication"/>
    <property type="evidence" value="ECO:0007669"/>
    <property type="project" value="InterPro"/>
</dbReference>
<dbReference type="Pfam" id="PF08661">
    <property type="entry name" value="Rep_fac-A_3"/>
    <property type="match status" value="1"/>
</dbReference>
<protein>
    <submittedName>
        <fullName evidence="4">Replication factor A</fullName>
    </submittedName>
</protein>
<dbReference type="InterPro" id="IPR013970">
    <property type="entry name" value="Rfa2"/>
</dbReference>
<dbReference type="AlphaFoldDB" id="A0A9K3LBT8"/>
<accession>A0A9K3LBT8</accession>
<dbReference type="OrthoDB" id="41954at2759"/>
<evidence type="ECO:0000256" key="1">
    <source>
        <dbReference type="ARBA" id="ARBA00004123"/>
    </source>
</evidence>
<dbReference type="GO" id="GO:0003677">
    <property type="term" value="F:DNA binding"/>
    <property type="evidence" value="ECO:0007669"/>
    <property type="project" value="InterPro"/>
</dbReference>
<evidence type="ECO:0000313" key="4">
    <source>
        <dbReference type="EMBL" id="KAG7359108.1"/>
    </source>
</evidence>
<dbReference type="GO" id="GO:0006310">
    <property type="term" value="P:DNA recombination"/>
    <property type="evidence" value="ECO:0007669"/>
    <property type="project" value="InterPro"/>
</dbReference>
<comment type="similarity">
    <text evidence="2">Belongs to the replication factor A protein 3 family.</text>
</comment>
<dbReference type="GO" id="GO:0031981">
    <property type="term" value="C:nuclear lumen"/>
    <property type="evidence" value="ECO:0007669"/>
    <property type="project" value="UniProtKB-ARBA"/>
</dbReference>
<sequence length="126" mass="13772">MDHQPDGSFPRINGGMMQKDFRYVGKLVSLVGRVTEPNKLLTADGTLVNVDTESLQETLIVNPDLCVEIMGAVSDATTITAFVCRELSTDMDLNMYNNLIVMMQQPKYAQYFGTSMMGVGAAAPTN</sequence>
<evidence type="ECO:0000256" key="3">
    <source>
        <dbReference type="ARBA" id="ARBA00023242"/>
    </source>
</evidence>
<evidence type="ECO:0000256" key="2">
    <source>
        <dbReference type="ARBA" id="ARBA00009761"/>
    </source>
</evidence>
<dbReference type="EMBL" id="JAGRRH010000014">
    <property type="protein sequence ID" value="KAG7359108.1"/>
    <property type="molecule type" value="Genomic_DNA"/>
</dbReference>
<reference evidence="4" key="2">
    <citation type="submission" date="2021-04" db="EMBL/GenBank/DDBJ databases">
        <authorList>
            <person name="Podell S."/>
        </authorList>
    </citation>
    <scope>NUCLEOTIDE SEQUENCE</scope>
    <source>
        <strain evidence="4">Hildebrandi</strain>
    </source>
</reference>
<reference evidence="4" key="1">
    <citation type="journal article" date="2021" name="Sci. Rep.">
        <title>Diploid genomic architecture of Nitzschia inconspicua, an elite biomass production diatom.</title>
        <authorList>
            <person name="Oliver A."/>
            <person name="Podell S."/>
            <person name="Pinowska A."/>
            <person name="Traller J.C."/>
            <person name="Smith S.R."/>
            <person name="McClure R."/>
            <person name="Beliaev A."/>
            <person name="Bohutskyi P."/>
            <person name="Hill E.A."/>
            <person name="Rabines A."/>
            <person name="Zheng H."/>
            <person name="Allen L.Z."/>
            <person name="Kuo A."/>
            <person name="Grigoriev I.V."/>
            <person name="Allen A.E."/>
            <person name="Hazlebeck D."/>
            <person name="Allen E.E."/>
        </authorList>
    </citation>
    <scope>NUCLEOTIDE SEQUENCE</scope>
    <source>
        <strain evidence="4">Hildebrandi</strain>
    </source>
</reference>
<dbReference type="GO" id="GO:0006281">
    <property type="term" value="P:DNA repair"/>
    <property type="evidence" value="ECO:0007669"/>
    <property type="project" value="InterPro"/>
</dbReference>
<name>A0A9K3LBT8_9STRA</name>
<keyword evidence="3" id="KW-0539">Nucleus</keyword>
<proteinExistence type="inferred from homology"/>
<dbReference type="Proteomes" id="UP000693970">
    <property type="component" value="Unassembled WGS sequence"/>
</dbReference>
<gene>
    <name evidence="4" type="ORF">IV203_015697</name>
</gene>
<evidence type="ECO:0000313" key="5">
    <source>
        <dbReference type="Proteomes" id="UP000693970"/>
    </source>
</evidence>
<comment type="caution">
    <text evidence="4">The sequence shown here is derived from an EMBL/GenBank/DDBJ whole genome shotgun (WGS) entry which is preliminary data.</text>
</comment>
<keyword evidence="5" id="KW-1185">Reference proteome</keyword>